<proteinExistence type="predicted"/>
<reference evidence="1" key="1">
    <citation type="journal article" date="2015" name="Nature">
        <title>Complex archaea that bridge the gap between prokaryotes and eukaryotes.</title>
        <authorList>
            <person name="Spang A."/>
            <person name="Saw J.H."/>
            <person name="Jorgensen S.L."/>
            <person name="Zaremba-Niedzwiedzka K."/>
            <person name="Martijn J."/>
            <person name="Lind A.E."/>
            <person name="van Eijk R."/>
            <person name="Schleper C."/>
            <person name="Guy L."/>
            <person name="Ettema T.J."/>
        </authorList>
    </citation>
    <scope>NUCLEOTIDE SEQUENCE</scope>
</reference>
<gene>
    <name evidence="1" type="ORF">LCGC14_1963600</name>
</gene>
<organism evidence="1">
    <name type="scientific">marine sediment metagenome</name>
    <dbReference type="NCBI Taxonomy" id="412755"/>
    <lineage>
        <taxon>unclassified sequences</taxon>
        <taxon>metagenomes</taxon>
        <taxon>ecological metagenomes</taxon>
    </lineage>
</organism>
<name>A0A0F9FDS1_9ZZZZ</name>
<accession>A0A0F9FDS1</accession>
<evidence type="ECO:0000313" key="1">
    <source>
        <dbReference type="EMBL" id="KKL84554.1"/>
    </source>
</evidence>
<dbReference type="EMBL" id="LAZR01021668">
    <property type="protein sequence ID" value="KKL84554.1"/>
    <property type="molecule type" value="Genomic_DNA"/>
</dbReference>
<comment type="caution">
    <text evidence="1">The sequence shown here is derived from an EMBL/GenBank/DDBJ whole genome shotgun (WGS) entry which is preliminary data.</text>
</comment>
<dbReference type="AlphaFoldDB" id="A0A0F9FDS1"/>
<sequence length="91" mass="10711">MKRKRKYTEAVHARRVQKVIEKKRPCDHCPAQPRYVLLRVFDAWEESQSFVCKICKNFIGLEPSIFCPCGELGPKEAVRRTWLALEEKGYL</sequence>
<protein>
    <submittedName>
        <fullName evidence="1">Uncharacterized protein</fullName>
    </submittedName>
</protein>